<reference evidence="1 2" key="1">
    <citation type="submission" date="2023-04" db="EMBL/GenBank/DDBJ databases">
        <title>Luteimonas endophyticus RD2P54.</title>
        <authorList>
            <person name="Sun J.-Q."/>
        </authorList>
    </citation>
    <scope>NUCLEOTIDE SEQUENCE [LARGE SCALE GENOMIC DNA]</scope>
    <source>
        <strain evidence="1 2">RD2P54</strain>
    </source>
</reference>
<dbReference type="PANTHER" id="PTHR35145:SF1">
    <property type="entry name" value="CYTOPLASMIC PROTEIN"/>
    <property type="match status" value="1"/>
</dbReference>
<evidence type="ECO:0000313" key="1">
    <source>
        <dbReference type="EMBL" id="MDH5823297.1"/>
    </source>
</evidence>
<dbReference type="InterPro" id="IPR007351">
    <property type="entry name" value="YjbR"/>
</dbReference>
<gene>
    <name evidence="1" type="ORF">QFW77_09905</name>
</gene>
<dbReference type="Gene3D" id="3.90.1150.30">
    <property type="match status" value="1"/>
</dbReference>
<dbReference type="RefSeq" id="WP_280574450.1">
    <property type="nucleotide sequence ID" value="NZ_JARXRM010000031.1"/>
</dbReference>
<dbReference type="InterPro" id="IPR058532">
    <property type="entry name" value="YjbR/MT2646/Rv2570-like"/>
</dbReference>
<keyword evidence="2" id="KW-1185">Reference proteome</keyword>
<keyword evidence="1" id="KW-0238">DNA-binding</keyword>
<dbReference type="SUPFAM" id="SSF142906">
    <property type="entry name" value="YjbR-like"/>
    <property type="match status" value="1"/>
</dbReference>
<evidence type="ECO:0000313" key="2">
    <source>
        <dbReference type="Proteomes" id="UP001156940"/>
    </source>
</evidence>
<dbReference type="PANTHER" id="PTHR35145">
    <property type="entry name" value="CYTOPLASMIC PROTEIN-RELATED"/>
    <property type="match status" value="1"/>
</dbReference>
<accession>A0ABT6J9N0</accession>
<protein>
    <submittedName>
        <fullName evidence="1">MmcQ/YjbR family DNA-binding protein</fullName>
    </submittedName>
</protein>
<dbReference type="GO" id="GO:0003677">
    <property type="term" value="F:DNA binding"/>
    <property type="evidence" value="ECO:0007669"/>
    <property type="project" value="UniProtKB-KW"/>
</dbReference>
<organism evidence="1 2">
    <name type="scientific">Luteimonas endophytica</name>
    <dbReference type="NCBI Taxonomy" id="3042023"/>
    <lineage>
        <taxon>Bacteria</taxon>
        <taxon>Pseudomonadati</taxon>
        <taxon>Pseudomonadota</taxon>
        <taxon>Gammaproteobacteria</taxon>
        <taxon>Lysobacterales</taxon>
        <taxon>Lysobacteraceae</taxon>
        <taxon>Luteimonas</taxon>
    </lineage>
</organism>
<comment type="caution">
    <text evidence="1">The sequence shown here is derived from an EMBL/GenBank/DDBJ whole genome shotgun (WGS) entry which is preliminary data.</text>
</comment>
<dbReference type="Pfam" id="PF04237">
    <property type="entry name" value="YjbR"/>
    <property type="match status" value="1"/>
</dbReference>
<sequence length="126" mass="14169">MDTAQLKAFCAALPGAEDHEHAAPANILVYSVGGRRFAHFKTSAPERWRFSLKVAPERFLELTDMPGIRPARWLGRHRWITIVDVAAFPGDQLRALVEWSWRHALDRLSKARREAILGTGAAPRTS</sequence>
<proteinExistence type="predicted"/>
<dbReference type="InterPro" id="IPR038056">
    <property type="entry name" value="YjbR-like_sf"/>
</dbReference>
<name>A0ABT6J9N0_9GAMM</name>
<dbReference type="Proteomes" id="UP001156940">
    <property type="component" value="Unassembled WGS sequence"/>
</dbReference>
<dbReference type="EMBL" id="JARXRM010000031">
    <property type="protein sequence ID" value="MDH5823297.1"/>
    <property type="molecule type" value="Genomic_DNA"/>
</dbReference>